<keyword evidence="3" id="KW-1185">Reference proteome</keyword>
<gene>
    <name evidence="2" type="ORF">A6M21_07465</name>
</gene>
<sequence length="459" mass="53945">MSSILPEKYGVENQVDNFLKCHKIGRLLRQANFNKEKGFSCLFLFRFIFSLVFTGKNLYQTLQTERMEEHPAKDAIYRFLNSSRYNWRKFLAILSSTLINNSISDLTSADRVKVLIIDDSLYSRNRSKTVELLAKVFDHVENKFVHGFRMLTLGWSDGNTFLPLAFSLLSSEKEKNRLCGMKPVDKRTNGYKRRAESTRKATEIIFELLRQIRPYHLTAQYLLFDSRFAYPSVIIKVLEHNLQTICMLKAMPKVFYGYLGEQMNLKKLYNYIYKKPGRAKILASVVVELGRDKGGRPVKAKIVFVRDRNRSKKWLALLSTDISLSEQEIIRIYGKRWDIEVFFKMSKSFLKPGKEFQGRSYDAMVAHTTIVFCRYIMLAIEKRNNEDPRTLGNLFYHYCDELQDIKFSEALFLLLDILKESLEELLFLPDRKIREFIDHFVSRLPVFFKERLQLSICES</sequence>
<dbReference type="EMBL" id="LYVF01000099">
    <property type="protein sequence ID" value="OAT83667.1"/>
    <property type="molecule type" value="Genomic_DNA"/>
</dbReference>
<dbReference type="InterPro" id="IPR038721">
    <property type="entry name" value="IS701-like_DDE_dom"/>
</dbReference>
<dbReference type="STRING" id="1838280.A6M21_07465"/>
<protein>
    <submittedName>
        <fullName evidence="2">Transposase</fullName>
    </submittedName>
</protein>
<organism evidence="2 3">
    <name type="scientific">Desulfotomaculum copahuensis</name>
    <dbReference type="NCBI Taxonomy" id="1838280"/>
    <lineage>
        <taxon>Bacteria</taxon>
        <taxon>Bacillati</taxon>
        <taxon>Bacillota</taxon>
        <taxon>Clostridia</taxon>
        <taxon>Eubacteriales</taxon>
        <taxon>Desulfotomaculaceae</taxon>
        <taxon>Desulfotomaculum</taxon>
    </lineage>
</organism>
<evidence type="ECO:0000313" key="2">
    <source>
        <dbReference type="EMBL" id="OAT83667.1"/>
    </source>
</evidence>
<proteinExistence type="predicted"/>
<dbReference type="SUPFAM" id="SSF53098">
    <property type="entry name" value="Ribonuclease H-like"/>
    <property type="match status" value="1"/>
</dbReference>
<dbReference type="OrthoDB" id="29496at2"/>
<evidence type="ECO:0000313" key="3">
    <source>
        <dbReference type="Proteomes" id="UP000078532"/>
    </source>
</evidence>
<dbReference type="Proteomes" id="UP000078532">
    <property type="component" value="Unassembled WGS sequence"/>
</dbReference>
<comment type="caution">
    <text evidence="2">The sequence shown here is derived from an EMBL/GenBank/DDBJ whole genome shotgun (WGS) entry which is preliminary data.</text>
</comment>
<dbReference type="Pfam" id="PF13546">
    <property type="entry name" value="DDE_5"/>
    <property type="match status" value="1"/>
</dbReference>
<feature type="domain" description="Transposase IS701-like DDE" evidence="1">
    <location>
        <begin position="66"/>
        <end position="248"/>
    </location>
</feature>
<dbReference type="AlphaFoldDB" id="A0A1B7LG52"/>
<accession>A0A1B7LG52</accession>
<evidence type="ECO:0000259" key="1">
    <source>
        <dbReference type="Pfam" id="PF13546"/>
    </source>
</evidence>
<dbReference type="Gene3D" id="3.90.350.10">
    <property type="entry name" value="Transposase Inhibitor Protein From Tn5, Chain A, domain 1"/>
    <property type="match status" value="1"/>
</dbReference>
<reference evidence="2 3" key="1">
    <citation type="submission" date="2016-04" db="EMBL/GenBank/DDBJ databases">
        <authorList>
            <person name="Evans L.H."/>
            <person name="Alamgir A."/>
            <person name="Owens N."/>
            <person name="Weber N.D."/>
            <person name="Virtaneva K."/>
            <person name="Barbian K."/>
            <person name="Babar A."/>
            <person name="Rosenke K."/>
        </authorList>
    </citation>
    <scope>NUCLEOTIDE SEQUENCE [LARGE SCALE GENOMIC DNA]</scope>
    <source>
        <strain evidence="2 3">LMa1</strain>
    </source>
</reference>
<name>A0A1B7LG52_9FIRM</name>
<dbReference type="InterPro" id="IPR012337">
    <property type="entry name" value="RNaseH-like_sf"/>
</dbReference>
<dbReference type="RefSeq" id="WP_066667301.1">
    <property type="nucleotide sequence ID" value="NZ_LYVF01000099.1"/>
</dbReference>